<keyword evidence="2" id="KW-1133">Transmembrane helix</keyword>
<feature type="domain" description="Transglutaminase-like" evidence="3">
    <location>
        <begin position="405"/>
        <end position="476"/>
    </location>
</feature>
<name>A0ABQ1PU77_9GAMM</name>
<dbReference type="Pfam" id="PF11992">
    <property type="entry name" value="TgpA_N"/>
    <property type="match status" value="1"/>
</dbReference>
<feature type="transmembrane region" description="Helical" evidence="2">
    <location>
        <begin position="84"/>
        <end position="103"/>
    </location>
</feature>
<evidence type="ECO:0000313" key="5">
    <source>
        <dbReference type="Proteomes" id="UP000638188"/>
    </source>
</evidence>
<dbReference type="Pfam" id="PF01841">
    <property type="entry name" value="Transglut_core"/>
    <property type="match status" value="1"/>
</dbReference>
<evidence type="ECO:0000256" key="2">
    <source>
        <dbReference type="SAM" id="Phobius"/>
    </source>
</evidence>
<feature type="transmembrane region" description="Helical" evidence="2">
    <location>
        <begin position="134"/>
        <end position="152"/>
    </location>
</feature>
<dbReference type="InterPro" id="IPR021878">
    <property type="entry name" value="TgpA_N"/>
</dbReference>
<feature type="transmembrane region" description="Helical" evidence="2">
    <location>
        <begin position="58"/>
        <end position="78"/>
    </location>
</feature>
<dbReference type="InterPro" id="IPR038765">
    <property type="entry name" value="Papain-like_cys_pep_sf"/>
</dbReference>
<dbReference type="PANTHER" id="PTHR42736:SF1">
    <property type="entry name" value="PROTEIN-GLUTAMINE GAMMA-GLUTAMYLTRANSFERASE"/>
    <property type="match status" value="1"/>
</dbReference>
<keyword evidence="2" id="KW-0812">Transmembrane</keyword>
<feature type="transmembrane region" description="Helical" evidence="2">
    <location>
        <begin position="110"/>
        <end position="128"/>
    </location>
</feature>
<evidence type="ECO:0000256" key="1">
    <source>
        <dbReference type="SAM" id="MobiDB-lite"/>
    </source>
</evidence>
<dbReference type="InterPro" id="IPR002931">
    <property type="entry name" value="Transglutaminase-like"/>
</dbReference>
<organism evidence="4 5">
    <name type="scientific">Halopseudomonas salina</name>
    <dbReference type="NCBI Taxonomy" id="1323744"/>
    <lineage>
        <taxon>Bacteria</taxon>
        <taxon>Pseudomonadati</taxon>
        <taxon>Pseudomonadota</taxon>
        <taxon>Gammaproteobacteria</taxon>
        <taxon>Pseudomonadales</taxon>
        <taxon>Pseudomonadaceae</taxon>
        <taxon>Halopseudomonas</taxon>
    </lineage>
</organism>
<proteinExistence type="predicted"/>
<feature type="transmembrane region" description="Helical" evidence="2">
    <location>
        <begin position="164"/>
        <end position="186"/>
    </location>
</feature>
<feature type="transmembrane region" description="Helical" evidence="2">
    <location>
        <begin position="556"/>
        <end position="576"/>
    </location>
</feature>
<dbReference type="Gene3D" id="3.10.620.30">
    <property type="match status" value="1"/>
</dbReference>
<evidence type="ECO:0000313" key="4">
    <source>
        <dbReference type="EMBL" id="GGD03752.1"/>
    </source>
</evidence>
<keyword evidence="5" id="KW-1185">Reference proteome</keyword>
<dbReference type="EMBL" id="BMFF01000004">
    <property type="protein sequence ID" value="GGD03752.1"/>
    <property type="molecule type" value="Genomic_DNA"/>
</dbReference>
<reference evidence="5" key="1">
    <citation type="journal article" date="2019" name="Int. J. Syst. Evol. Microbiol.">
        <title>The Global Catalogue of Microorganisms (GCM) 10K type strain sequencing project: providing services to taxonomists for standard genome sequencing and annotation.</title>
        <authorList>
            <consortium name="The Broad Institute Genomics Platform"/>
            <consortium name="The Broad Institute Genome Sequencing Center for Infectious Disease"/>
            <person name="Wu L."/>
            <person name="Ma J."/>
        </authorList>
    </citation>
    <scope>NUCLEOTIDE SEQUENCE [LARGE SCALE GENOMIC DNA]</scope>
    <source>
        <strain evidence="5">CGMCC 1.12482</strain>
    </source>
</reference>
<keyword evidence="2" id="KW-0472">Membrane</keyword>
<dbReference type="SUPFAM" id="SSF54001">
    <property type="entry name" value="Cysteine proteinases"/>
    <property type="match status" value="1"/>
</dbReference>
<dbReference type="SMART" id="SM00460">
    <property type="entry name" value="TGc"/>
    <property type="match status" value="1"/>
</dbReference>
<dbReference type="RefSeq" id="WP_150276818.1">
    <property type="nucleotide sequence ID" value="NZ_BMFF01000004.1"/>
</dbReference>
<comment type="caution">
    <text evidence="4">The sequence shown here is derived from an EMBL/GenBank/DDBJ whole genome shotgun (WGS) entry which is preliminary data.</text>
</comment>
<protein>
    <submittedName>
        <fullName evidence="4">Protein-glutamine gamma-glutamyltransferase</fullName>
    </submittedName>
</protein>
<dbReference type="Proteomes" id="UP000638188">
    <property type="component" value="Unassembled WGS sequence"/>
</dbReference>
<dbReference type="PANTHER" id="PTHR42736">
    <property type="entry name" value="PROTEIN-GLUTAMINE GAMMA-GLUTAMYLTRANSFERASE"/>
    <property type="match status" value="1"/>
</dbReference>
<feature type="region of interest" description="Disordered" evidence="1">
    <location>
        <begin position="668"/>
        <end position="689"/>
    </location>
</feature>
<evidence type="ECO:0000259" key="3">
    <source>
        <dbReference type="SMART" id="SM00460"/>
    </source>
</evidence>
<dbReference type="InterPro" id="IPR052901">
    <property type="entry name" value="Bact_TGase-like"/>
</dbReference>
<accession>A0ABQ1PU77</accession>
<gene>
    <name evidence="4" type="primary">tgpA</name>
    <name evidence="4" type="ORF">GCM10007418_23560</name>
</gene>
<sequence>MKSTTHKTHTLIPRNSLAWLLTAQIVVLLPHLPRLPLWVTVIWVGCALWRVQIQRMRWAYPGIIFKTLGIVAIGAGVWLTERTLIGLDAAVMLLLLLFMFKLLEMRNPRDAIVVIYLGFFIVATAFLFDQSILLALYQLFSLLVLVAALVGLQQTAGRNDPSRALRTGSVLLLQAVPLMLVLFFLFPRIGPLWSVDTPGGRATTGLAESMAPGDIADLARSSELAFRVQFDEEIPAHDTLYWRALTLSSFDGRRWSHLDFASRAEPGNWEPLGEPMGYQVTTRATQQPWVFSLRGATTKDKRLVLTRDFMLRSRRPLSDTTSYRATSYQQSLLEPQGLTETQQRLYTILPEEVDPRSRAFAAELRNQYPDDAELVQALLRYFNSEPFFYTLRPETLGVNTNDEFLFDSRRGFCAHFAGAMAFVLRAAGIPARIVAGYQGGEINPAGNYVLVHQFDAHAWVEAWLPGQGWTSVDPTFQVAPQRIERGIQQALQGEGSFLEDSPLSAARYRDINWVNRIRLQWDEINFQWQLRVLGFQSDSQAGFFQRWLGTTDWQRIGVILLACAALVMIPLALWTLRPGRMPQDPRRRSWARLDRRLQRLDLQAKRGEGPRDWQARLSSALPGSKAELAAYFDEYVRQTYASESRADRTMQGQLHNLERMLTRSLPRRLPPGRIASLDTDDLPGRSTRL</sequence>